<feature type="active site" description="Proton donor" evidence="4">
    <location>
        <position position="48"/>
    </location>
</feature>
<dbReference type="InterPro" id="IPR023210">
    <property type="entry name" value="NADP_OxRdtase_dom"/>
</dbReference>
<dbReference type="Pfam" id="PF00248">
    <property type="entry name" value="Aldo_ket_red"/>
    <property type="match status" value="1"/>
</dbReference>
<keyword evidence="9" id="KW-1185">Reference proteome</keyword>
<dbReference type="CDD" id="cd19071">
    <property type="entry name" value="AKR_AKR1-5-like"/>
    <property type="match status" value="1"/>
</dbReference>
<dbReference type="PROSITE" id="PS00062">
    <property type="entry name" value="ALDOKETO_REDUCTASE_2"/>
    <property type="match status" value="1"/>
</dbReference>
<organism evidence="8 9">
    <name type="scientific">Erysipelothrix piscisicarius</name>
    <dbReference type="NCBI Taxonomy" id="2485784"/>
    <lineage>
        <taxon>Bacteria</taxon>
        <taxon>Bacillati</taxon>
        <taxon>Bacillota</taxon>
        <taxon>Erysipelotrichia</taxon>
        <taxon>Erysipelotrichales</taxon>
        <taxon>Erysipelotrichaceae</taxon>
        <taxon>Erysipelothrix</taxon>
    </lineage>
</organism>
<evidence type="ECO:0000313" key="9">
    <source>
        <dbReference type="Proteomes" id="UP000278804"/>
    </source>
</evidence>
<evidence type="ECO:0000256" key="6">
    <source>
        <dbReference type="PIRSR" id="PIRSR000097-3"/>
    </source>
</evidence>
<dbReference type="FunFam" id="3.20.20.100:FF:000015">
    <property type="entry name" value="Oxidoreductase, aldo/keto reductase family"/>
    <property type="match status" value="1"/>
</dbReference>
<keyword evidence="3" id="KW-0560">Oxidoreductase</keyword>
<dbReference type="PANTHER" id="PTHR43827:SF3">
    <property type="entry name" value="NADP-DEPENDENT OXIDOREDUCTASE DOMAIN-CONTAINING PROTEIN"/>
    <property type="match status" value="1"/>
</dbReference>
<name>A0A3S5HK04_9FIRM</name>
<feature type="domain" description="NADP-dependent oxidoreductase" evidence="7">
    <location>
        <begin position="15"/>
        <end position="255"/>
    </location>
</feature>
<dbReference type="SUPFAM" id="SSF51430">
    <property type="entry name" value="NAD(P)-linked oxidoreductase"/>
    <property type="match status" value="1"/>
</dbReference>
<feature type="site" description="Lowers pKa of active site Tyr" evidence="6">
    <location>
        <position position="73"/>
    </location>
</feature>
<dbReference type="PIRSF" id="PIRSF000097">
    <property type="entry name" value="AKR"/>
    <property type="match status" value="1"/>
</dbReference>
<evidence type="ECO:0000256" key="5">
    <source>
        <dbReference type="PIRSR" id="PIRSR000097-2"/>
    </source>
</evidence>
<protein>
    <submittedName>
        <fullName evidence="8">Aldo/keto reductase</fullName>
    </submittedName>
</protein>
<evidence type="ECO:0000256" key="2">
    <source>
        <dbReference type="ARBA" id="ARBA00022857"/>
    </source>
</evidence>
<comment type="similarity">
    <text evidence="1">Belongs to the aldo/keto reductase family.</text>
</comment>
<evidence type="ECO:0000313" key="8">
    <source>
        <dbReference type="EMBL" id="AZK43603.1"/>
    </source>
</evidence>
<gene>
    <name evidence="8" type="ORF">EEI45_01260</name>
</gene>
<dbReference type="InterPro" id="IPR020471">
    <property type="entry name" value="AKR"/>
</dbReference>
<evidence type="ECO:0000256" key="3">
    <source>
        <dbReference type="ARBA" id="ARBA00023002"/>
    </source>
</evidence>
<feature type="binding site" evidence="5">
    <location>
        <position position="106"/>
    </location>
    <ligand>
        <name>substrate</name>
    </ligand>
</feature>
<evidence type="ECO:0000256" key="4">
    <source>
        <dbReference type="PIRSR" id="PIRSR000097-1"/>
    </source>
</evidence>
<dbReference type="Proteomes" id="UP000278804">
    <property type="component" value="Chromosome"/>
</dbReference>
<sequence length="270" mass="31498">MKFKTLRNGTTMPMLGLGTYRLVEDDAYQIVLKALELGYRHIDTAMIYNNEVEVGRAIKDSGIPREELFITTKCWNEDQGYESALQAFDLSLKKLGLDYVDLYLIHWPQPASCDTWRAFEEIYRNKRAKAIGVSNFNVEQLEILLEEATVIPMVNQIERHPYLVQEELKKVCDRHNIACEGWMPIARNKVSESEAIVKLAQKYHKTPAQITLRWQIQTDWIVFPKTQSFERLEENFDIFDFELTNAEVDVVNNHNENLHLGTNPNKYKIK</sequence>
<keyword evidence="2" id="KW-0521">NADP</keyword>
<reference evidence="8 9" key="1">
    <citation type="journal article" date="2020" name="Int. J. Syst. Evol. Microbiol.">
        <title>Description of Erysipelothrix piscisicarius sp. nov., an emergent fish pathogen, and assessment of virulence using a tiger barb (Puntigrus tetrazona) infection model.</title>
        <authorList>
            <person name="Pomaranski E.K."/>
            <person name="Griffin M.J."/>
            <person name="Camus A.C."/>
            <person name="Armwood A.R."/>
            <person name="Shelley J."/>
            <person name="Waldbieser G.C."/>
            <person name="LaFrentz B.R."/>
            <person name="Garcia J.C."/>
            <person name="Yanong R."/>
            <person name="Soto E."/>
        </authorList>
    </citation>
    <scope>NUCLEOTIDE SEQUENCE [LARGE SCALE GENOMIC DNA]</scope>
    <source>
        <strain evidence="8 9">15TAL0474</strain>
    </source>
</reference>
<dbReference type="PANTHER" id="PTHR43827">
    <property type="entry name" value="2,5-DIKETO-D-GLUCONIC ACID REDUCTASE"/>
    <property type="match status" value="1"/>
</dbReference>
<dbReference type="Gene3D" id="3.20.20.100">
    <property type="entry name" value="NADP-dependent oxidoreductase domain"/>
    <property type="match status" value="1"/>
</dbReference>
<dbReference type="InterPro" id="IPR036812">
    <property type="entry name" value="NAD(P)_OxRdtase_dom_sf"/>
</dbReference>
<accession>A0A3S5HK04</accession>
<dbReference type="GO" id="GO:0016616">
    <property type="term" value="F:oxidoreductase activity, acting on the CH-OH group of donors, NAD or NADP as acceptor"/>
    <property type="evidence" value="ECO:0007669"/>
    <property type="project" value="UniProtKB-ARBA"/>
</dbReference>
<proteinExistence type="inferred from homology"/>
<dbReference type="RefSeq" id="WP_125163822.1">
    <property type="nucleotide sequence ID" value="NZ_CP034234.1"/>
</dbReference>
<dbReference type="PROSITE" id="PS00798">
    <property type="entry name" value="ALDOKETO_REDUCTASE_1"/>
    <property type="match status" value="1"/>
</dbReference>
<dbReference type="AlphaFoldDB" id="A0A3S5HK04"/>
<evidence type="ECO:0000259" key="7">
    <source>
        <dbReference type="Pfam" id="PF00248"/>
    </source>
</evidence>
<dbReference type="KEGG" id="eri:EEI45_01260"/>
<dbReference type="InterPro" id="IPR018170">
    <property type="entry name" value="Aldo/ket_reductase_CS"/>
</dbReference>
<dbReference type="EMBL" id="CP034234">
    <property type="protein sequence ID" value="AZK43603.1"/>
    <property type="molecule type" value="Genomic_DNA"/>
</dbReference>
<dbReference type="PRINTS" id="PR00069">
    <property type="entry name" value="ALDKETRDTASE"/>
</dbReference>
<evidence type="ECO:0000256" key="1">
    <source>
        <dbReference type="ARBA" id="ARBA00007905"/>
    </source>
</evidence>